<feature type="region of interest" description="Disordered" evidence="6">
    <location>
        <begin position="675"/>
        <end position="696"/>
    </location>
</feature>
<dbReference type="SUPFAM" id="SSF52540">
    <property type="entry name" value="P-loop containing nucleoside triphosphate hydrolases"/>
    <property type="match status" value="1"/>
</dbReference>
<keyword evidence="3 5" id="KW-0238">DNA-binding</keyword>
<evidence type="ECO:0000256" key="4">
    <source>
        <dbReference type="ARBA" id="ARBA00023163"/>
    </source>
</evidence>
<dbReference type="Pfam" id="PF00486">
    <property type="entry name" value="Trans_reg_C"/>
    <property type="match status" value="1"/>
</dbReference>
<feature type="region of interest" description="Disordered" evidence="6">
    <location>
        <begin position="282"/>
        <end position="352"/>
    </location>
</feature>
<dbReference type="PRINTS" id="PR00364">
    <property type="entry name" value="DISEASERSIST"/>
</dbReference>
<dbReference type="PANTHER" id="PTHR35807">
    <property type="entry name" value="TRANSCRIPTIONAL REGULATOR REDD-RELATED"/>
    <property type="match status" value="1"/>
</dbReference>
<evidence type="ECO:0000259" key="7">
    <source>
        <dbReference type="PROSITE" id="PS51755"/>
    </source>
</evidence>
<evidence type="ECO:0000256" key="1">
    <source>
        <dbReference type="ARBA" id="ARBA00005820"/>
    </source>
</evidence>
<dbReference type="GO" id="GO:0043531">
    <property type="term" value="F:ADP binding"/>
    <property type="evidence" value="ECO:0007669"/>
    <property type="project" value="InterPro"/>
</dbReference>
<dbReference type="SMART" id="SM00862">
    <property type="entry name" value="Trans_reg_C"/>
    <property type="match status" value="1"/>
</dbReference>
<dbReference type="InterPro" id="IPR002182">
    <property type="entry name" value="NB-ARC"/>
</dbReference>
<sequence>MRRPAVNGAPTATGATPRTTGFLTRDGLRFSVLGDLRAHRGGVALDKLGPPQQQAVLLVFLHHASHAVSIAQLVDALWENDPPRSAARTIRTYVWRLRGVLRSGDTSPGELVSAGDGYRLDIEPSQVDAKYATLLLKNAIELRASGRTAEAAAALDESLTLWRGEPLVGVPGPFADRQRLHLAELHVSLVEERADLDLATGRFQTAVALLRDLAAAHPLRERLQGLLMRALYGAGRQADALAVFHATRLRLAEEIGIHPCQELIRLHQQILTGQLSRAPRIEPAATTSPTPHPVSAERSEGVGRSDRETSADSAATTAVPPADSGRSDPTGFTVAEPPASGHPTAPAFPVPAQLPPDIPDFVGRAAEVQSLCAILTDRRRCTPAVVAVTGMGGVGKTSLAVHVAHRVRSSYPDGQLYARFDGGDSDLDATRNVLAAFLSVLGVRADQMPDDVADRSRLLRSLLDGRSSLIVLDNVPDAAVIRDLIPGSVACGVIITSRSRLVGLPLTHQQCLDVLSLEAAIALLGHEIGAERVAAQHDGVVALVTACGRLPLAIRIVGARLAGRAGWPVSAMIERLDNGRQSMAELRVGDLAVEAVLESGYRRLTAAQADALRLLADVSGDELTLATAAAVLGLDEHVAEDILESLVDAAMLESSVPGRYRFHVLVRAFARQLADSRDRAEPPDTGDQPRVGAGTR</sequence>
<dbReference type="PROSITE" id="PS51755">
    <property type="entry name" value="OMPR_PHOB"/>
    <property type="match status" value="1"/>
</dbReference>
<feature type="compositionally biased region" description="Low complexity" evidence="6">
    <location>
        <begin position="8"/>
        <end position="20"/>
    </location>
</feature>
<feature type="compositionally biased region" description="Basic and acidic residues" evidence="6">
    <location>
        <begin position="295"/>
        <end position="310"/>
    </location>
</feature>
<dbReference type="InterPro" id="IPR001867">
    <property type="entry name" value="OmpR/PhoB-type_DNA-bd"/>
</dbReference>
<feature type="DNA-binding region" description="OmpR/PhoB-type" evidence="5">
    <location>
        <begin position="20"/>
        <end position="122"/>
    </location>
</feature>
<dbReference type="GO" id="GO:0006355">
    <property type="term" value="P:regulation of DNA-templated transcription"/>
    <property type="evidence" value="ECO:0007669"/>
    <property type="project" value="InterPro"/>
</dbReference>
<dbReference type="EMBL" id="JACHIR010000001">
    <property type="protein sequence ID" value="MBB5896484.1"/>
    <property type="molecule type" value="Genomic_DNA"/>
</dbReference>
<dbReference type="SMART" id="SM01043">
    <property type="entry name" value="BTAD"/>
    <property type="match status" value="1"/>
</dbReference>
<dbReference type="Gene3D" id="3.40.50.300">
    <property type="entry name" value="P-loop containing nucleotide triphosphate hydrolases"/>
    <property type="match status" value="1"/>
</dbReference>
<keyword evidence="2" id="KW-0805">Transcription regulation</keyword>
<evidence type="ECO:0000256" key="5">
    <source>
        <dbReference type="PROSITE-ProRule" id="PRU01091"/>
    </source>
</evidence>
<organism evidence="8 9">
    <name type="scientific">Kutzneria kofuensis</name>
    <dbReference type="NCBI Taxonomy" id="103725"/>
    <lineage>
        <taxon>Bacteria</taxon>
        <taxon>Bacillati</taxon>
        <taxon>Actinomycetota</taxon>
        <taxon>Actinomycetes</taxon>
        <taxon>Pseudonocardiales</taxon>
        <taxon>Pseudonocardiaceae</taxon>
        <taxon>Kutzneria</taxon>
    </lineage>
</organism>
<dbReference type="InterPro" id="IPR016032">
    <property type="entry name" value="Sig_transdc_resp-reg_C-effctor"/>
</dbReference>
<dbReference type="AlphaFoldDB" id="A0A7W9NL80"/>
<comment type="caution">
    <text evidence="8">The sequence shown here is derived from an EMBL/GenBank/DDBJ whole genome shotgun (WGS) entry which is preliminary data.</text>
</comment>
<dbReference type="GO" id="GO:0003677">
    <property type="term" value="F:DNA binding"/>
    <property type="evidence" value="ECO:0007669"/>
    <property type="project" value="UniProtKB-UniRule"/>
</dbReference>
<dbReference type="InterPro" id="IPR051677">
    <property type="entry name" value="AfsR-DnrI-RedD_regulator"/>
</dbReference>
<evidence type="ECO:0000256" key="6">
    <source>
        <dbReference type="SAM" id="MobiDB-lite"/>
    </source>
</evidence>
<dbReference type="Pfam" id="PF03704">
    <property type="entry name" value="BTAD"/>
    <property type="match status" value="1"/>
</dbReference>
<reference evidence="8 9" key="1">
    <citation type="submission" date="2020-08" db="EMBL/GenBank/DDBJ databases">
        <title>Sequencing the genomes of 1000 actinobacteria strains.</title>
        <authorList>
            <person name="Klenk H.-P."/>
        </authorList>
    </citation>
    <scope>NUCLEOTIDE SEQUENCE [LARGE SCALE GENOMIC DNA]</scope>
    <source>
        <strain evidence="8 9">DSM 43851</strain>
    </source>
</reference>
<evidence type="ECO:0000313" key="9">
    <source>
        <dbReference type="Proteomes" id="UP000585638"/>
    </source>
</evidence>
<feature type="domain" description="OmpR/PhoB-type" evidence="7">
    <location>
        <begin position="20"/>
        <end position="122"/>
    </location>
</feature>
<keyword evidence="9" id="KW-1185">Reference proteome</keyword>
<protein>
    <submittedName>
        <fullName evidence="8">DNA-binding SARP family transcriptional activator</fullName>
    </submittedName>
</protein>
<name>A0A7W9NL80_9PSEU</name>
<dbReference type="Gene3D" id="1.25.40.10">
    <property type="entry name" value="Tetratricopeptide repeat domain"/>
    <property type="match status" value="1"/>
</dbReference>
<dbReference type="InterPro" id="IPR005158">
    <property type="entry name" value="BTAD"/>
</dbReference>
<dbReference type="SUPFAM" id="SSF48452">
    <property type="entry name" value="TPR-like"/>
    <property type="match status" value="1"/>
</dbReference>
<dbReference type="Pfam" id="PF00931">
    <property type="entry name" value="NB-ARC"/>
    <property type="match status" value="1"/>
</dbReference>
<dbReference type="GO" id="GO:0000160">
    <property type="term" value="P:phosphorelay signal transduction system"/>
    <property type="evidence" value="ECO:0007669"/>
    <property type="project" value="InterPro"/>
</dbReference>
<evidence type="ECO:0000256" key="2">
    <source>
        <dbReference type="ARBA" id="ARBA00023015"/>
    </source>
</evidence>
<dbReference type="InterPro" id="IPR036388">
    <property type="entry name" value="WH-like_DNA-bd_sf"/>
</dbReference>
<dbReference type="PANTHER" id="PTHR35807:SF1">
    <property type="entry name" value="TRANSCRIPTIONAL REGULATOR REDD"/>
    <property type="match status" value="1"/>
</dbReference>
<comment type="similarity">
    <text evidence="1">Belongs to the AfsR/DnrI/RedD regulatory family.</text>
</comment>
<gene>
    <name evidence="8" type="ORF">BJ998_007680</name>
</gene>
<dbReference type="Proteomes" id="UP000585638">
    <property type="component" value="Unassembled WGS sequence"/>
</dbReference>
<dbReference type="Gene3D" id="1.10.10.10">
    <property type="entry name" value="Winged helix-like DNA-binding domain superfamily/Winged helix DNA-binding domain"/>
    <property type="match status" value="1"/>
</dbReference>
<keyword evidence="4" id="KW-0804">Transcription</keyword>
<accession>A0A7W9NL80</accession>
<feature type="region of interest" description="Disordered" evidence="6">
    <location>
        <begin position="1"/>
        <end position="20"/>
    </location>
</feature>
<evidence type="ECO:0000256" key="3">
    <source>
        <dbReference type="ARBA" id="ARBA00023125"/>
    </source>
</evidence>
<proteinExistence type="inferred from homology"/>
<dbReference type="RefSeq" id="WP_184868129.1">
    <property type="nucleotide sequence ID" value="NZ_BAAAWY010000016.1"/>
</dbReference>
<evidence type="ECO:0000313" key="8">
    <source>
        <dbReference type="EMBL" id="MBB5896484.1"/>
    </source>
</evidence>
<dbReference type="SUPFAM" id="SSF46894">
    <property type="entry name" value="C-terminal effector domain of the bipartite response regulators"/>
    <property type="match status" value="1"/>
</dbReference>
<dbReference type="CDD" id="cd15831">
    <property type="entry name" value="BTAD"/>
    <property type="match status" value="1"/>
</dbReference>
<dbReference type="InterPro" id="IPR011990">
    <property type="entry name" value="TPR-like_helical_dom_sf"/>
</dbReference>
<dbReference type="InterPro" id="IPR027417">
    <property type="entry name" value="P-loop_NTPase"/>
</dbReference>